<sequence length="50" mass="5780">MSDYTAVLLRQLQNRLALDVQRAATFEEKARLTAYWYDLQKALDSETGTD</sequence>
<reference evidence="1" key="1">
    <citation type="submission" date="2021-09" db="EMBL/GenBank/DDBJ databases">
        <authorList>
            <person name="Andersen S.H."/>
            <person name="Beall E.A."/>
            <person name="Cappelle B."/>
            <person name="Falteisek K.J."/>
            <person name="Fenske B.A."/>
            <person name="Gansluckner N.W."/>
            <person name="Gilbertson S.M."/>
            <person name="Krings K.J."/>
            <person name="Mobeck M."/>
            <person name="Odeku J.O."/>
            <person name="Poncelet M.E."/>
            <person name="Rohr J.R."/>
            <person name="Rolands L."/>
            <person name="Whipple C.D."/>
            <person name="Whipple E.M."/>
            <person name="Spring A.M."/>
            <person name="Klyczek K."/>
            <person name="Garlena R.A."/>
            <person name="Russell D.A."/>
            <person name="Pope W.H."/>
            <person name="Jacobs-Sera D."/>
            <person name="Hatfull G.F."/>
        </authorList>
    </citation>
    <scope>NUCLEOTIDE SEQUENCE</scope>
</reference>
<accession>A0AAE8Y846</accession>
<protein>
    <submittedName>
        <fullName evidence="1">Uncharacterized protein</fullName>
    </submittedName>
</protein>
<dbReference type="EMBL" id="OK040790">
    <property type="protein sequence ID" value="UDL15793.1"/>
    <property type="molecule type" value="Genomic_DNA"/>
</dbReference>
<dbReference type="RefSeq" id="YP_010755033.1">
    <property type="nucleotide sequence ID" value="NC_073468.1"/>
</dbReference>
<dbReference type="KEGG" id="vg:80019642"/>
<organism evidence="1 3">
    <name type="scientific">Microbacterium phage Pumpernickel</name>
    <dbReference type="NCBI Taxonomy" id="2885983"/>
    <lineage>
        <taxon>Viruses</taxon>
        <taxon>Duplodnaviria</taxon>
        <taxon>Heunggongvirae</taxon>
        <taxon>Uroviricota</taxon>
        <taxon>Caudoviricetes</taxon>
        <taxon>Pumpernickelvirus</taxon>
        <taxon>Pumpernickelvirus pumpernickel</taxon>
    </lineage>
</organism>
<gene>
    <name evidence="1" type="primary">2</name>
    <name evidence="2" type="synonym">303</name>
    <name evidence="1" type="ORF">SEA_PUMPERNICKEL_2</name>
    <name evidence="2" type="ORF">SEA_PUMPERNICKEL_303</name>
</gene>
<keyword evidence="3" id="KW-1185">Reference proteome</keyword>
<evidence type="ECO:0000313" key="3">
    <source>
        <dbReference type="Proteomes" id="UP000827768"/>
    </source>
</evidence>
<evidence type="ECO:0000313" key="2">
    <source>
        <dbReference type="EMBL" id="UDL16053.1"/>
    </source>
</evidence>
<dbReference type="EMBL" id="OK040790">
    <property type="protein sequence ID" value="UDL16053.1"/>
    <property type="molecule type" value="Genomic_DNA"/>
</dbReference>
<dbReference type="GeneID" id="80019642"/>
<proteinExistence type="predicted"/>
<evidence type="ECO:0000313" key="1">
    <source>
        <dbReference type="EMBL" id="UDL15793.1"/>
    </source>
</evidence>
<name>A0AAE8Y846_9CAUD</name>
<dbReference type="Proteomes" id="UP000827768">
    <property type="component" value="Segment"/>
</dbReference>